<accession>A0A829QLR8</accession>
<dbReference type="EMBL" id="JAOH01000002">
    <property type="protein sequence ID" value="EUA63600.1"/>
    <property type="molecule type" value="Genomic_DNA"/>
</dbReference>
<evidence type="ECO:0000313" key="2">
    <source>
        <dbReference type="Proteomes" id="UP000021210"/>
    </source>
</evidence>
<proteinExistence type="predicted"/>
<protein>
    <submittedName>
        <fullName evidence="1">Uncharacterized protein</fullName>
    </submittedName>
</protein>
<reference evidence="1 2" key="1">
    <citation type="submission" date="2013-12" db="EMBL/GenBank/DDBJ databases">
        <authorList>
            <person name="Zelazny A."/>
            <person name="Olivier K."/>
            <person name="Holland S."/>
            <person name="Lenaerts A."/>
            <person name="Ordway D."/>
            <person name="DeGroote M.A."/>
            <person name="Parker T."/>
            <person name="Sizemore C."/>
            <person name="Tallon L.J."/>
            <person name="Sadzewicz L.K."/>
            <person name="Sengamalay N."/>
            <person name="Fraser C.M."/>
            <person name="Hine E."/>
            <person name="Shefchek K.A."/>
            <person name="Das S.P."/>
            <person name="Tettelin H."/>
        </authorList>
    </citation>
    <scope>NUCLEOTIDE SEQUENCE [LARGE SCALE GENOMIC DNA]</scope>
    <source>
        <strain evidence="1 2">1948</strain>
    </source>
</reference>
<comment type="caution">
    <text evidence="1">The sequence shown here is derived from an EMBL/GenBank/DDBJ whole genome shotgun (WGS) entry which is preliminary data.</text>
</comment>
<name>A0A829QLR8_9MYCO</name>
<sequence>MSRPLISVVSDETQAARMSISGLLVGSPIYDPAMPRLGGFPQRRSLDSDALFESAMGSEAGVMQRSLPPGPERDALLAKIFEAAQASAGDLPALIEELRGLMVGRDLTQLINSVVVPATTVAYTDGESLADGDATSSWAAKIEYLVGVALSVDPEGDTDTPPQVSQRVRQLISDIFEADQLNMLTDGLAHADRGDGHRELLLQQLRLEYQVDRMPGYAVHLEEVDTEVFGRHRDYYVNGLGFDPADVIRVTRRRACWLNQTFKSALDALEDVLNGGVPNPMAEETMRKGLDAPTLWDPDDVAACTDIPVEQIIAMLEFFSVEFGCQPEFRAPRDANRVRTHPVIKLDDGTYLVPDSWSMSAVLHHRLAVEPKRSGYDPQKYFKHRQDAHERLIASTLTNVFGTSNVHPSQHYTLASGDNGEIDALVCAEWPLVVEAKAIALTERGRRGYTDRVDKKLQEILGKALEQTDRALTYILDENGRSFASKQGGPQISLLPADIAGGTAIIITFERIDPFAFGGLAVAGDVNRPTWVISLTDLLMVAEILSDPAAFHHYAHTRARMYSAEASVFSEADALGAYLLNRLRIVDQSTSEGSPRIFIGYSCAEINDFYTRQEIGLEADRPTTGIPDEVTDALTNALRQPGWAECLDAVMVVDSSRWKKWKRFWGKHRRGGDFALNDQVSLVSLPDGQSSLERIDGTIRLNIPSRR</sequence>
<organism evidence="1 2">
    <name type="scientific">Mycobacteroides abscessus 1948</name>
    <dbReference type="NCBI Taxonomy" id="1299323"/>
    <lineage>
        <taxon>Bacteria</taxon>
        <taxon>Bacillati</taxon>
        <taxon>Actinomycetota</taxon>
        <taxon>Actinomycetes</taxon>
        <taxon>Mycobacteriales</taxon>
        <taxon>Mycobacteriaceae</taxon>
        <taxon>Mycobacteroides</taxon>
        <taxon>Mycobacteroides abscessus</taxon>
    </lineage>
</organism>
<dbReference type="AlphaFoldDB" id="A0A829QLR8"/>
<dbReference type="Proteomes" id="UP000021210">
    <property type="component" value="Unassembled WGS sequence"/>
</dbReference>
<evidence type="ECO:0000313" key="1">
    <source>
        <dbReference type="EMBL" id="EUA63600.1"/>
    </source>
</evidence>
<gene>
    <name evidence="1" type="ORF">I542_3757</name>
</gene>